<dbReference type="InterPro" id="IPR052160">
    <property type="entry name" value="Gypsy_RT_Integrase-like"/>
</dbReference>
<organism evidence="2 3">
    <name type="scientific">Phytophthora palmivora</name>
    <dbReference type="NCBI Taxonomy" id="4796"/>
    <lineage>
        <taxon>Eukaryota</taxon>
        <taxon>Sar</taxon>
        <taxon>Stramenopiles</taxon>
        <taxon>Oomycota</taxon>
        <taxon>Peronosporomycetes</taxon>
        <taxon>Peronosporales</taxon>
        <taxon>Peronosporaceae</taxon>
        <taxon>Phytophthora</taxon>
    </lineage>
</organism>
<comment type="caution">
    <text evidence="2">The sequence shown here is derived from an EMBL/GenBank/DDBJ whole genome shotgun (WGS) entry which is preliminary data.</text>
</comment>
<accession>A0A2P4Y7C7</accession>
<sequence>MTQQLTDIVEAQAKSRLVQQMIETGTHRGKKVDITFGLAVVELPNGRGIILPPMLWVTVFKECHDSVSAGHLRAAHTYCNGVTREVTLFVCTTQGLPLLRSVASGPLIELNPPFDSLSRTSSSDAKLRQSRCTYARIAQTYWWPNLQHEVKRWVLSCQECGSRKARPREVVPPLRSMHGGDVGDRWALDVAGPLPTTDDGERFVIAAVEYVTSCGDGKTLVERFHRTWKDCVATYMSDEYQRGWDVWIDFAVYAYNSGRHSTVMLSPNELMMGRRLRSPNQLMRSTSVGEAGEMTVYHKRLLAAMKSSHRCAEIARDREQHRQARYYNRRVKNGRGFKPGDRVWMFKPPRGSNASKFVHQWLGPLKVIESAGYDNYLLEREDDGDKHEQFIAHVSFLVTYHYPTTLLDVAATDIEKQLEHESTVEWETNDATTREIV</sequence>
<name>A0A2P4Y7C7_9STRA</name>
<dbReference type="OrthoDB" id="111100at2759"/>
<gene>
    <name evidence="2" type="ORF">PHPALM_9409</name>
</gene>
<keyword evidence="3" id="KW-1185">Reference proteome</keyword>
<dbReference type="PANTHER" id="PTHR47266">
    <property type="entry name" value="ENDONUCLEASE-RELATED"/>
    <property type="match status" value="1"/>
</dbReference>
<reference evidence="2 3" key="1">
    <citation type="journal article" date="2017" name="Genome Biol. Evol.">
        <title>Phytophthora megakarya and P. palmivora, closely related causal agents of cacao black pod rot, underwent increases in genome sizes and gene numbers by different mechanisms.</title>
        <authorList>
            <person name="Ali S.S."/>
            <person name="Shao J."/>
            <person name="Lary D.J."/>
            <person name="Kronmiller B."/>
            <person name="Shen D."/>
            <person name="Strem M.D."/>
            <person name="Amoako-Attah I."/>
            <person name="Akrofi A.Y."/>
            <person name="Begoude B.A."/>
            <person name="Ten Hoopen G.M."/>
            <person name="Coulibaly K."/>
            <person name="Kebe B.I."/>
            <person name="Melnick R.L."/>
            <person name="Guiltinan M.J."/>
            <person name="Tyler B.M."/>
            <person name="Meinhardt L.W."/>
            <person name="Bailey B.A."/>
        </authorList>
    </citation>
    <scope>NUCLEOTIDE SEQUENCE [LARGE SCALE GENOMIC DNA]</scope>
    <source>
        <strain evidence="3">sbr112.9</strain>
    </source>
</reference>
<dbReference type="InterPro" id="IPR041588">
    <property type="entry name" value="Integrase_H2C2"/>
</dbReference>
<dbReference type="SUPFAM" id="SSF53098">
    <property type="entry name" value="Ribonuclease H-like"/>
    <property type="match status" value="1"/>
</dbReference>
<feature type="domain" description="Integrase zinc-binding" evidence="1">
    <location>
        <begin position="132"/>
        <end position="166"/>
    </location>
</feature>
<dbReference type="Gene3D" id="1.10.340.70">
    <property type="match status" value="1"/>
</dbReference>
<dbReference type="InterPro" id="IPR036397">
    <property type="entry name" value="RNaseH_sf"/>
</dbReference>
<dbReference type="GO" id="GO:0003676">
    <property type="term" value="F:nucleic acid binding"/>
    <property type="evidence" value="ECO:0007669"/>
    <property type="project" value="InterPro"/>
</dbReference>
<protein>
    <recommendedName>
        <fullName evidence="1">Integrase zinc-binding domain-containing protein</fullName>
    </recommendedName>
</protein>
<dbReference type="InterPro" id="IPR012337">
    <property type="entry name" value="RNaseH-like_sf"/>
</dbReference>
<dbReference type="Proteomes" id="UP000237271">
    <property type="component" value="Unassembled WGS sequence"/>
</dbReference>
<dbReference type="AlphaFoldDB" id="A0A2P4Y7C7"/>
<proteinExistence type="predicted"/>
<evidence type="ECO:0000259" key="1">
    <source>
        <dbReference type="Pfam" id="PF17921"/>
    </source>
</evidence>
<evidence type="ECO:0000313" key="2">
    <source>
        <dbReference type="EMBL" id="POM73717.1"/>
    </source>
</evidence>
<dbReference type="EMBL" id="NCKW01005031">
    <property type="protein sequence ID" value="POM73717.1"/>
    <property type="molecule type" value="Genomic_DNA"/>
</dbReference>
<dbReference type="Pfam" id="PF17921">
    <property type="entry name" value="Integrase_H2C2"/>
    <property type="match status" value="1"/>
</dbReference>
<evidence type="ECO:0000313" key="3">
    <source>
        <dbReference type="Proteomes" id="UP000237271"/>
    </source>
</evidence>
<dbReference type="Gene3D" id="3.30.420.10">
    <property type="entry name" value="Ribonuclease H-like superfamily/Ribonuclease H"/>
    <property type="match status" value="1"/>
</dbReference>